<name>A0A0V1JN18_TRIPS</name>
<organism evidence="1 2">
    <name type="scientific">Trichinella pseudospiralis</name>
    <name type="common">Parasitic roundworm</name>
    <dbReference type="NCBI Taxonomy" id="6337"/>
    <lineage>
        <taxon>Eukaryota</taxon>
        <taxon>Metazoa</taxon>
        <taxon>Ecdysozoa</taxon>
        <taxon>Nematoda</taxon>
        <taxon>Enoplea</taxon>
        <taxon>Dorylaimia</taxon>
        <taxon>Trichinellida</taxon>
        <taxon>Trichinellidae</taxon>
        <taxon>Trichinella</taxon>
    </lineage>
</organism>
<dbReference type="EMBL" id="JYDV01000074">
    <property type="protein sequence ID" value="KRZ36377.1"/>
    <property type="molecule type" value="Genomic_DNA"/>
</dbReference>
<evidence type="ECO:0000313" key="2">
    <source>
        <dbReference type="Proteomes" id="UP000054826"/>
    </source>
</evidence>
<gene>
    <name evidence="1" type="ORF">T4C_13098</name>
</gene>
<dbReference type="GO" id="GO:0016791">
    <property type="term" value="F:phosphatase activity"/>
    <property type="evidence" value="ECO:0007669"/>
    <property type="project" value="UniProtKB-ARBA"/>
</dbReference>
<evidence type="ECO:0000313" key="1">
    <source>
        <dbReference type="EMBL" id="KRZ36377.1"/>
    </source>
</evidence>
<accession>A0A0V1JN18</accession>
<dbReference type="InterPro" id="IPR029033">
    <property type="entry name" value="His_PPase_superfam"/>
</dbReference>
<comment type="caution">
    <text evidence="1">The sequence shown here is derived from an EMBL/GenBank/DDBJ whole genome shotgun (WGS) entry which is preliminary data.</text>
</comment>
<dbReference type="PANTHER" id="PTHR16469:SF27">
    <property type="entry name" value="UBIQUITIN-ASSOCIATED AND SH3 DOMAIN-CONTAINING BA-RELATED"/>
    <property type="match status" value="1"/>
</dbReference>
<sequence length="683" mass="77041">MSRSYFKTFDSWALYWKSTQTLWFILVEEDRFPHLRFRAVRNEMGEWKFYSTTTVESKSHVMGEISHESGFNITDVICAPSMRCVAAADSFIKGFERDQKGKMKNLNIKIDGGLSESIEGYYLQKQFRSLALERGYAVDEVYETSIKWSENHNVDTYVNSDWRINAALKSLRKKYPGSMDKMVAVFVDKSLESVLRGVGAHSRRLFKLMPKRNCDTFDSWGFHWDFTQMLWFIMVEEDDLLLFRLGAESDEANVWSSSSLTMTETKSREMGKAAQYMRYNITNVICAPSIKCIAAAHSFIKGFEGGKKYQGKPLNIKIEGGLSETVEGYCLQKQFQSFVAESGYPIDESYETCIKWPGGSSIDPFVNLAWRINEAVKSMMRTYSGAIEQIVAIFVDRSLERMLRCVMIGPPLPFILRVPPIPDSLYVTEGDAKGQIFNNGVKTLIVMPFFKNSFVVSRRRISVDSSDLACGNLILALLTRGRFAGILHTSCEDVLPFLRLGAGRKEEGVRKSGFATMTEKRSRAMGTASHYARFNIVDVICAPSFTCITAADNFIKGFEGGLKDEIKVLDIKVDGGLSSSVEGYYLQKQFLSLAAEGGYRVDETYETSVKCPENCKIDPYINLYWRINAALESIRKKYSGSMDKMVVVFVDKSLESLLKEVLVGLPAAFKVHVPSVGISPSTM</sequence>
<proteinExistence type="predicted"/>
<reference evidence="1 2" key="1">
    <citation type="submission" date="2015-01" db="EMBL/GenBank/DDBJ databases">
        <title>Evolution of Trichinella species and genotypes.</title>
        <authorList>
            <person name="Korhonen P.K."/>
            <person name="Edoardo P."/>
            <person name="Giuseppe L.R."/>
            <person name="Gasser R.B."/>
        </authorList>
    </citation>
    <scope>NUCLEOTIDE SEQUENCE [LARGE SCALE GENOMIC DNA]</scope>
    <source>
        <strain evidence="1">ISS176</strain>
    </source>
</reference>
<dbReference type="Gene3D" id="3.40.50.1240">
    <property type="entry name" value="Phosphoglycerate mutase-like"/>
    <property type="match status" value="3"/>
</dbReference>
<dbReference type="AlphaFoldDB" id="A0A0V1JN18"/>
<dbReference type="PANTHER" id="PTHR16469">
    <property type="entry name" value="UBIQUITIN-ASSOCIATED AND SH3 DOMAIN-CONTAINING BA-RELATED"/>
    <property type="match status" value="1"/>
</dbReference>
<dbReference type="Proteomes" id="UP000054826">
    <property type="component" value="Unassembled WGS sequence"/>
</dbReference>
<protein>
    <submittedName>
        <fullName evidence="1">Uncharacterized protein</fullName>
    </submittedName>
</protein>
<dbReference type="InterPro" id="IPR051710">
    <property type="entry name" value="Phosphatase_SH3-domain"/>
</dbReference>